<evidence type="ECO:0000256" key="2">
    <source>
        <dbReference type="ARBA" id="ARBA00009477"/>
    </source>
</evidence>
<evidence type="ECO:0000256" key="4">
    <source>
        <dbReference type="SAM" id="Coils"/>
    </source>
</evidence>
<evidence type="ECO:0000259" key="7">
    <source>
        <dbReference type="Pfam" id="PF25917"/>
    </source>
</evidence>
<feature type="coiled-coil region" evidence="4">
    <location>
        <begin position="139"/>
        <end position="166"/>
    </location>
</feature>
<dbReference type="Proteomes" id="UP000823636">
    <property type="component" value="Unassembled WGS sequence"/>
</dbReference>
<proteinExistence type="inferred from homology"/>
<reference evidence="10" key="2">
    <citation type="journal article" date="2021" name="PeerJ">
        <title>Extensive microbial diversity within the chicken gut microbiome revealed by metagenomics and culture.</title>
        <authorList>
            <person name="Gilroy R."/>
            <person name="Ravi A."/>
            <person name="Getino M."/>
            <person name="Pursley I."/>
            <person name="Horton D.L."/>
            <person name="Alikhan N.F."/>
            <person name="Baker D."/>
            <person name="Gharbi K."/>
            <person name="Hall N."/>
            <person name="Watson M."/>
            <person name="Adriaenssens E.M."/>
            <person name="Foster-Nyarko E."/>
            <person name="Jarju S."/>
            <person name="Secka A."/>
            <person name="Antonio M."/>
            <person name="Oren A."/>
            <person name="Chaudhuri R.R."/>
            <person name="La Ragione R."/>
            <person name="Hildebrand F."/>
            <person name="Pallen M.J."/>
        </authorList>
    </citation>
    <scope>NUCLEOTIDE SEQUENCE</scope>
    <source>
        <strain evidence="10">G3-4614</strain>
    </source>
</reference>
<dbReference type="GO" id="GO:1990281">
    <property type="term" value="C:efflux pump complex"/>
    <property type="evidence" value="ECO:0007669"/>
    <property type="project" value="TreeGrafter"/>
</dbReference>
<comment type="similarity">
    <text evidence="2">Belongs to the membrane fusion protein (MFP) (TC 8.A.1) family.</text>
</comment>
<dbReference type="Gene3D" id="2.40.30.170">
    <property type="match status" value="1"/>
</dbReference>
<dbReference type="InterPro" id="IPR058792">
    <property type="entry name" value="Beta-barrel_RND_2"/>
</dbReference>
<dbReference type="GO" id="GO:0015562">
    <property type="term" value="F:efflux transmembrane transporter activity"/>
    <property type="evidence" value="ECO:0007669"/>
    <property type="project" value="TreeGrafter"/>
</dbReference>
<dbReference type="PANTHER" id="PTHR30469:SF33">
    <property type="entry name" value="SLR1207 PROTEIN"/>
    <property type="match status" value="1"/>
</dbReference>
<dbReference type="Pfam" id="PF25967">
    <property type="entry name" value="RND-MFP_C"/>
    <property type="match status" value="1"/>
</dbReference>
<evidence type="ECO:0000256" key="5">
    <source>
        <dbReference type="SAM" id="MobiDB-lite"/>
    </source>
</evidence>
<dbReference type="PANTHER" id="PTHR30469">
    <property type="entry name" value="MULTIDRUG RESISTANCE PROTEIN MDTA"/>
    <property type="match status" value="1"/>
</dbReference>
<feature type="domain" description="Multidrug resistance protein MdtA-like barrel-sandwich hybrid" evidence="7">
    <location>
        <begin position="61"/>
        <end position="199"/>
    </location>
</feature>
<feature type="region of interest" description="Disordered" evidence="5">
    <location>
        <begin position="376"/>
        <end position="398"/>
    </location>
</feature>
<accession>A0A9D9H747</accession>
<dbReference type="Gene3D" id="2.40.50.100">
    <property type="match status" value="1"/>
</dbReference>
<feature type="transmembrane region" description="Helical" evidence="6">
    <location>
        <begin position="9"/>
        <end position="27"/>
    </location>
</feature>
<keyword evidence="3" id="KW-0813">Transport</keyword>
<dbReference type="InterPro" id="IPR058625">
    <property type="entry name" value="MdtA-like_BSH"/>
</dbReference>
<comment type="caution">
    <text evidence="10">The sequence shown here is derived from an EMBL/GenBank/DDBJ whole genome shotgun (WGS) entry which is preliminary data.</text>
</comment>
<evidence type="ECO:0000313" key="11">
    <source>
        <dbReference type="Proteomes" id="UP000823636"/>
    </source>
</evidence>
<sequence>METKKKKKIIIWSSVAVVVIAAAIFIATKDRSQVSFNTSVVNKGNIEITVMATGYIQPVEEVEVGTQVSGEIEKIYVDYNSHVTAGQLLAELDQSTLNEQLIQANASMNSAKSALLLAEQNYNRTKKLHDAKAATDVEMEEAVNQLTQAQMTYDNAKSNANQAKVNLEYAYIYSPINGIILDRAVSVGQTVASSFETPTLFTIAEDLTKMQVEADVDEADIGMVKVGQKAEFTVDAYSDEVFEGIVQQVRMQPTTTSNVVTYTVIIEAPNPEEKLFPGMTANITIMIKSDSGLSVPVEAVNYVMTQEVADKIGYTGPLTLAESGQDGKSVWVLKNGAVELRPITTGIGDGIDFIVKSGLSEGDMVILSATTEKRKVGQAAKNPLMPSHPGSNKDKEKK</sequence>
<dbReference type="FunFam" id="2.40.30.170:FF:000010">
    <property type="entry name" value="Efflux RND transporter periplasmic adaptor subunit"/>
    <property type="match status" value="1"/>
</dbReference>
<evidence type="ECO:0000259" key="8">
    <source>
        <dbReference type="Pfam" id="PF25954"/>
    </source>
</evidence>
<evidence type="ECO:0000313" key="10">
    <source>
        <dbReference type="EMBL" id="MBO8438786.1"/>
    </source>
</evidence>
<dbReference type="InterPro" id="IPR006143">
    <property type="entry name" value="RND_pump_MFP"/>
</dbReference>
<organism evidence="10 11">
    <name type="scientific">Candidatus Caccoplasma merdipullorum</name>
    <dbReference type="NCBI Taxonomy" id="2840718"/>
    <lineage>
        <taxon>Bacteria</taxon>
        <taxon>Pseudomonadati</taxon>
        <taxon>Bacteroidota</taxon>
        <taxon>Bacteroidia</taxon>
        <taxon>Bacteroidales</taxon>
        <taxon>Bacteroidaceae</taxon>
        <taxon>Bacteroidaceae incertae sedis</taxon>
        <taxon>Candidatus Caccoplasma</taxon>
    </lineage>
</organism>
<keyword evidence="4" id="KW-0175">Coiled coil</keyword>
<evidence type="ECO:0000259" key="9">
    <source>
        <dbReference type="Pfam" id="PF25967"/>
    </source>
</evidence>
<reference evidence="10" key="1">
    <citation type="submission" date="2020-10" db="EMBL/GenBank/DDBJ databases">
        <authorList>
            <person name="Gilroy R."/>
        </authorList>
    </citation>
    <scope>NUCLEOTIDE SEQUENCE</scope>
    <source>
        <strain evidence="10">G3-4614</strain>
    </source>
</reference>
<gene>
    <name evidence="10" type="ORF">IAC54_07820</name>
</gene>
<comment type="subcellular location">
    <subcellularLocation>
        <location evidence="1">Cell envelope</location>
    </subcellularLocation>
</comment>
<dbReference type="Gene3D" id="6.20.50.140">
    <property type="match status" value="1"/>
</dbReference>
<dbReference type="NCBIfam" id="TIGR01730">
    <property type="entry name" value="RND_mfp"/>
    <property type="match status" value="1"/>
</dbReference>
<feature type="domain" description="Multidrug resistance protein MdtA-like C-terminal permuted SH3" evidence="9">
    <location>
        <begin position="326"/>
        <end position="368"/>
    </location>
</feature>
<name>A0A9D9H747_9BACT</name>
<keyword evidence="6" id="KW-1133">Transmembrane helix</keyword>
<keyword evidence="6" id="KW-0472">Membrane</keyword>
<dbReference type="SUPFAM" id="SSF111369">
    <property type="entry name" value="HlyD-like secretion proteins"/>
    <property type="match status" value="1"/>
</dbReference>
<evidence type="ECO:0000256" key="1">
    <source>
        <dbReference type="ARBA" id="ARBA00004196"/>
    </source>
</evidence>
<dbReference type="Pfam" id="PF25917">
    <property type="entry name" value="BSH_RND"/>
    <property type="match status" value="1"/>
</dbReference>
<evidence type="ECO:0000256" key="6">
    <source>
        <dbReference type="SAM" id="Phobius"/>
    </source>
</evidence>
<dbReference type="InterPro" id="IPR058627">
    <property type="entry name" value="MdtA-like_C"/>
</dbReference>
<protein>
    <submittedName>
        <fullName evidence="10">Efflux RND transporter periplasmic adaptor subunit</fullName>
    </submittedName>
</protein>
<dbReference type="Gene3D" id="1.10.287.470">
    <property type="entry name" value="Helix hairpin bin"/>
    <property type="match status" value="1"/>
</dbReference>
<evidence type="ECO:0000256" key="3">
    <source>
        <dbReference type="ARBA" id="ARBA00022448"/>
    </source>
</evidence>
<keyword evidence="6" id="KW-0812">Transmembrane</keyword>
<dbReference type="EMBL" id="JADIMW010000081">
    <property type="protein sequence ID" value="MBO8438786.1"/>
    <property type="molecule type" value="Genomic_DNA"/>
</dbReference>
<dbReference type="Pfam" id="PF25954">
    <property type="entry name" value="Beta-barrel_RND_2"/>
    <property type="match status" value="1"/>
</dbReference>
<dbReference type="AlphaFoldDB" id="A0A9D9H747"/>
<feature type="domain" description="CusB-like beta-barrel" evidence="8">
    <location>
        <begin position="212"/>
        <end position="286"/>
    </location>
</feature>